<evidence type="ECO:0000313" key="3">
    <source>
        <dbReference type="RefSeq" id="XP_022338346.1"/>
    </source>
</evidence>
<dbReference type="Proteomes" id="UP000694844">
    <property type="component" value="Chromosome 5"/>
</dbReference>
<accession>A0A8B8EFG6</accession>
<dbReference type="RefSeq" id="XP_022338346.1">
    <property type="nucleotide sequence ID" value="XM_022482638.1"/>
</dbReference>
<reference evidence="3" key="1">
    <citation type="submission" date="2025-08" db="UniProtKB">
        <authorList>
            <consortium name="RefSeq"/>
        </authorList>
    </citation>
    <scope>IDENTIFICATION</scope>
    <source>
        <tissue evidence="3">Whole sample</tissue>
    </source>
</reference>
<sequence>MKSKGNIDACPVTKETWETRAELKRADCGGGTLYHCLADYNDNKWEKCLEKTLIGKGNCPVFTSDGFLDWKPCNISEASCPKSSYVSNEVYKYPFCFGDNTPRNRTSKDNPVHSFDDPSLGSFIGILVPVVLVAAFICLVIGIWRKWRLRTARRELIKMYEEHPLLSGNFGTRSGMEIVRKGAEKLRKKGVKCIVVIGGIGNMVNSTARDILELYAILEEWKSEQYQFPEVPTTIENNTIVFVYGWFGLWNDDLCSVNDANTVCKKLLQILETTKNVKIIIGMREDLYTKYMNELDEYSSLFKNEIIIDFENTSDEYLQEFDELKECCEVCGCRCKELTPAMLKGGVDKLLEMPLKVEVISKHHYSDVIDSYIKDTDILKAIKVHFTTLKKNENPIYEWLMYICLKGYFSRNESFDKDLVSKMKFGIKFSSFDEHYVHLRRYIRVSVPDPQNVSLEDTRYVFWHPFIYICAFHHLYKKDKSTIMNHCNVDAILQLVRPTSWENKTPSSYIEVSADDEAVELFRKRYLELELDLLNKYEEHPLVKGAPQSSSKDIEQ</sequence>
<dbReference type="AlphaFoldDB" id="A0A8B8EFG6"/>
<protein>
    <submittedName>
        <fullName evidence="3">Uncharacterized protein LOC111133907 isoform X1</fullName>
    </submittedName>
</protein>
<evidence type="ECO:0000256" key="1">
    <source>
        <dbReference type="SAM" id="Phobius"/>
    </source>
</evidence>
<name>A0A8B8EFG6_CRAVI</name>
<feature type="transmembrane region" description="Helical" evidence="1">
    <location>
        <begin position="120"/>
        <end position="144"/>
    </location>
</feature>
<evidence type="ECO:0000313" key="2">
    <source>
        <dbReference type="Proteomes" id="UP000694844"/>
    </source>
</evidence>
<gene>
    <name evidence="3" type="primary">LOC111133907</name>
</gene>
<keyword evidence="1" id="KW-1133">Transmembrane helix</keyword>
<organism evidence="2 3">
    <name type="scientific">Crassostrea virginica</name>
    <name type="common">Eastern oyster</name>
    <dbReference type="NCBI Taxonomy" id="6565"/>
    <lineage>
        <taxon>Eukaryota</taxon>
        <taxon>Metazoa</taxon>
        <taxon>Spiralia</taxon>
        <taxon>Lophotrochozoa</taxon>
        <taxon>Mollusca</taxon>
        <taxon>Bivalvia</taxon>
        <taxon>Autobranchia</taxon>
        <taxon>Pteriomorphia</taxon>
        <taxon>Ostreida</taxon>
        <taxon>Ostreoidea</taxon>
        <taxon>Ostreidae</taxon>
        <taxon>Crassostrea</taxon>
    </lineage>
</organism>
<keyword evidence="2" id="KW-1185">Reference proteome</keyword>
<keyword evidence="1" id="KW-0812">Transmembrane</keyword>
<dbReference type="KEGG" id="cvn:111133907"/>
<proteinExistence type="predicted"/>
<dbReference type="GeneID" id="111133907"/>
<keyword evidence="1" id="KW-0472">Membrane</keyword>